<evidence type="ECO:0000313" key="2">
    <source>
        <dbReference type="EMBL" id="PJE59763.1"/>
    </source>
</evidence>
<proteinExistence type="predicted"/>
<sequence>MAPLSNKTNLCLLIIFVAHTKKRWFRFLPSNEVIVAAVATQLFATALALFGFLMPAKLAWPAIVFV</sequence>
<evidence type="ECO:0000256" key="1">
    <source>
        <dbReference type="SAM" id="Phobius"/>
    </source>
</evidence>
<name>A0A2M8KIM5_9BACT</name>
<protein>
    <submittedName>
        <fullName evidence="2">Uncharacterized protein</fullName>
    </submittedName>
</protein>
<comment type="caution">
    <text evidence="2">The sequence shown here is derived from an EMBL/GenBank/DDBJ whole genome shotgun (WGS) entry which is preliminary data.</text>
</comment>
<gene>
    <name evidence="2" type="ORF">COU85_02005</name>
</gene>
<keyword evidence="1" id="KW-0812">Transmembrane</keyword>
<keyword evidence="1" id="KW-1133">Transmembrane helix</keyword>
<keyword evidence="1" id="KW-0472">Membrane</keyword>
<reference evidence="3" key="1">
    <citation type="submission" date="2017-09" db="EMBL/GenBank/DDBJ databases">
        <title>Depth-based differentiation of microbial function through sediment-hosted aquifers and enrichment of novel symbionts in the deep terrestrial subsurface.</title>
        <authorList>
            <person name="Probst A.J."/>
            <person name="Ladd B."/>
            <person name="Jarett J.K."/>
            <person name="Geller-Mcgrath D.E."/>
            <person name="Sieber C.M.K."/>
            <person name="Emerson J.B."/>
            <person name="Anantharaman K."/>
            <person name="Thomas B.C."/>
            <person name="Malmstrom R."/>
            <person name="Stieglmeier M."/>
            <person name="Klingl A."/>
            <person name="Woyke T."/>
            <person name="Ryan C.M."/>
            <person name="Banfield J.F."/>
        </authorList>
    </citation>
    <scope>NUCLEOTIDE SEQUENCE [LARGE SCALE GENOMIC DNA]</scope>
</reference>
<organism evidence="2 3">
    <name type="scientific">Candidatus Portnoybacteria bacterium CG10_big_fil_rev_8_21_14_0_10_44_7</name>
    <dbReference type="NCBI Taxonomy" id="1974816"/>
    <lineage>
        <taxon>Bacteria</taxon>
        <taxon>Candidatus Portnoyibacteriota</taxon>
    </lineage>
</organism>
<evidence type="ECO:0000313" key="3">
    <source>
        <dbReference type="Proteomes" id="UP000231086"/>
    </source>
</evidence>
<accession>A0A2M8KIM5</accession>
<dbReference type="EMBL" id="PFEA01000035">
    <property type="protein sequence ID" value="PJE59763.1"/>
    <property type="molecule type" value="Genomic_DNA"/>
</dbReference>
<dbReference type="Proteomes" id="UP000231086">
    <property type="component" value="Unassembled WGS sequence"/>
</dbReference>
<dbReference type="AlphaFoldDB" id="A0A2M8KIM5"/>
<feature type="transmembrane region" description="Helical" evidence="1">
    <location>
        <begin position="33"/>
        <end position="53"/>
    </location>
</feature>